<gene>
    <name evidence="2" type="ORF">NHP164001_12240</name>
</gene>
<sequence>MRNMVFYIVFFVAYVSTTLNAKADFKQNLDSNATTCYVAYNEASQMNFGKKILYYC</sequence>
<keyword evidence="1" id="KW-0732">Signal</keyword>
<organism evidence="2 3">
    <name type="scientific">Helicobacter trogontum</name>
    <dbReference type="NCBI Taxonomy" id="50960"/>
    <lineage>
        <taxon>Bacteria</taxon>
        <taxon>Pseudomonadati</taxon>
        <taxon>Campylobacterota</taxon>
        <taxon>Epsilonproteobacteria</taxon>
        <taxon>Campylobacterales</taxon>
        <taxon>Helicobacteraceae</taxon>
        <taxon>Helicobacter</taxon>
    </lineage>
</organism>
<name>A0ABQ0D4E2_9HELI</name>
<accession>A0ABQ0D4E2</accession>
<evidence type="ECO:0000313" key="3">
    <source>
        <dbReference type="Proteomes" id="UP001562457"/>
    </source>
</evidence>
<evidence type="ECO:0000313" key="2">
    <source>
        <dbReference type="EMBL" id="GAB0173207.1"/>
    </source>
</evidence>
<keyword evidence="3" id="KW-1185">Reference proteome</keyword>
<dbReference type="Proteomes" id="UP001562457">
    <property type="component" value="Unassembled WGS sequence"/>
</dbReference>
<feature type="signal peptide" evidence="1">
    <location>
        <begin position="1"/>
        <end position="21"/>
    </location>
</feature>
<comment type="caution">
    <text evidence="2">The sequence shown here is derived from an EMBL/GenBank/DDBJ whole genome shotgun (WGS) entry which is preliminary data.</text>
</comment>
<evidence type="ECO:0000256" key="1">
    <source>
        <dbReference type="SAM" id="SignalP"/>
    </source>
</evidence>
<proteinExistence type="predicted"/>
<feature type="chain" id="PRO_5046769487" evidence="1">
    <location>
        <begin position="22"/>
        <end position="56"/>
    </location>
</feature>
<dbReference type="RefSeq" id="WP_369607457.1">
    <property type="nucleotide sequence ID" value="NZ_BAAFHN010000027.1"/>
</dbReference>
<reference evidence="2 3" key="1">
    <citation type="submission" date="2024-06" db="EMBL/GenBank/DDBJ databases">
        <title>Draft genome sequence of Helicobacter trogontum NHP16-4001.</title>
        <authorList>
            <person name="Rimbara E."/>
            <person name="Suzuki M."/>
        </authorList>
    </citation>
    <scope>NUCLEOTIDE SEQUENCE [LARGE SCALE GENOMIC DNA]</scope>
    <source>
        <strain evidence="2 3">NHP16-4001</strain>
    </source>
</reference>
<protein>
    <submittedName>
        <fullName evidence="2">Uncharacterized protein</fullName>
    </submittedName>
</protein>
<dbReference type="EMBL" id="BAAFHN010000027">
    <property type="protein sequence ID" value="GAB0173207.1"/>
    <property type="molecule type" value="Genomic_DNA"/>
</dbReference>